<proteinExistence type="inferred from homology"/>
<keyword evidence="3 4" id="KW-0687">Ribonucleoprotein</keyword>
<evidence type="ECO:0000313" key="8">
    <source>
        <dbReference type="Proteomes" id="UP001175271"/>
    </source>
</evidence>
<dbReference type="InterPro" id="IPR001921">
    <property type="entry name" value="Ribosomal_eL8_euk"/>
</dbReference>
<dbReference type="InterPro" id="IPR004038">
    <property type="entry name" value="Ribosomal_eL8/eL30/eS12/Gad45"/>
</dbReference>
<dbReference type="InterPro" id="IPR029064">
    <property type="entry name" value="Ribosomal_eL30-like_sf"/>
</dbReference>
<dbReference type="PANTHER" id="PTHR23105">
    <property type="entry name" value="RIBOSOMAL PROTEIN L7AE FAMILY MEMBER"/>
    <property type="match status" value="1"/>
</dbReference>
<evidence type="ECO:0000256" key="1">
    <source>
        <dbReference type="ARBA" id="ARBA00007337"/>
    </source>
</evidence>
<evidence type="ECO:0000313" key="7">
    <source>
        <dbReference type="EMBL" id="KAK0402002.1"/>
    </source>
</evidence>
<keyword evidence="8" id="KW-1185">Reference proteome</keyword>
<comment type="function">
    <text evidence="4">Component of the ribosome.</text>
</comment>
<dbReference type="InterPro" id="IPR004037">
    <property type="entry name" value="Ribosomal_eL8-like_CS"/>
</dbReference>
<dbReference type="PROSITE" id="PS01082">
    <property type="entry name" value="RIBOSOMAL_L7AE"/>
    <property type="match status" value="1"/>
</dbReference>
<feature type="region of interest" description="Disordered" evidence="5">
    <location>
        <begin position="21"/>
        <end position="50"/>
    </location>
</feature>
<dbReference type="GO" id="GO:0003723">
    <property type="term" value="F:RNA binding"/>
    <property type="evidence" value="ECO:0007669"/>
    <property type="project" value="UniProtKB-UniRule"/>
</dbReference>
<comment type="caution">
    <text evidence="7">The sequence shown here is derived from an EMBL/GenBank/DDBJ whole genome shotgun (WGS) entry which is preliminary data.</text>
</comment>
<organism evidence="7 8">
    <name type="scientific">Steinernema hermaphroditum</name>
    <dbReference type="NCBI Taxonomy" id="289476"/>
    <lineage>
        <taxon>Eukaryota</taxon>
        <taxon>Metazoa</taxon>
        <taxon>Ecdysozoa</taxon>
        <taxon>Nematoda</taxon>
        <taxon>Chromadorea</taxon>
        <taxon>Rhabditida</taxon>
        <taxon>Tylenchina</taxon>
        <taxon>Panagrolaimomorpha</taxon>
        <taxon>Strongyloidoidea</taxon>
        <taxon>Steinernematidae</taxon>
        <taxon>Steinernema</taxon>
    </lineage>
</organism>
<dbReference type="InterPro" id="IPR050257">
    <property type="entry name" value="eL8/uL1-like"/>
</dbReference>
<dbReference type="InterPro" id="IPR018492">
    <property type="entry name" value="Ribosomal_eL8/Nhp2"/>
</dbReference>
<evidence type="ECO:0000259" key="6">
    <source>
        <dbReference type="Pfam" id="PF01248"/>
    </source>
</evidence>
<dbReference type="Gene3D" id="3.30.1330.30">
    <property type="match status" value="1"/>
</dbReference>
<dbReference type="Pfam" id="PF01248">
    <property type="entry name" value="Ribosomal_L7Ae"/>
    <property type="match status" value="1"/>
</dbReference>
<dbReference type="GO" id="GO:0042254">
    <property type="term" value="P:ribosome biogenesis"/>
    <property type="evidence" value="ECO:0007669"/>
    <property type="project" value="InterPro"/>
</dbReference>
<evidence type="ECO:0000256" key="5">
    <source>
        <dbReference type="SAM" id="MobiDB-lite"/>
    </source>
</evidence>
<dbReference type="Proteomes" id="UP001175271">
    <property type="component" value="Unassembled WGS sequence"/>
</dbReference>
<feature type="region of interest" description="Disordered" evidence="5">
    <location>
        <begin position="260"/>
        <end position="280"/>
    </location>
</feature>
<protein>
    <recommendedName>
        <fullName evidence="4">60S ribosomal protein L7a</fullName>
    </recommendedName>
</protein>
<feature type="compositionally biased region" description="Basic and acidic residues" evidence="5">
    <location>
        <begin position="266"/>
        <end position="280"/>
    </location>
</feature>
<dbReference type="SUPFAM" id="SSF55315">
    <property type="entry name" value="L30e-like"/>
    <property type="match status" value="1"/>
</dbReference>
<reference evidence="7" key="1">
    <citation type="submission" date="2023-06" db="EMBL/GenBank/DDBJ databases">
        <title>Genomic analysis of the entomopathogenic nematode Steinernema hermaphroditum.</title>
        <authorList>
            <person name="Schwarz E.M."/>
            <person name="Heppert J.K."/>
            <person name="Baniya A."/>
            <person name="Schwartz H.T."/>
            <person name="Tan C.-H."/>
            <person name="Antoshechkin I."/>
            <person name="Sternberg P.W."/>
            <person name="Goodrich-Blair H."/>
            <person name="Dillman A.R."/>
        </authorList>
    </citation>
    <scope>NUCLEOTIDE SEQUENCE</scope>
    <source>
        <strain evidence="7">PS9179</strain>
        <tissue evidence="7">Whole animal</tissue>
    </source>
</reference>
<evidence type="ECO:0000256" key="3">
    <source>
        <dbReference type="ARBA" id="ARBA00023274"/>
    </source>
</evidence>
<dbReference type="AlphaFoldDB" id="A0AA39LLR1"/>
<dbReference type="PRINTS" id="PR00881">
    <property type="entry name" value="L7ARS6FAMILY"/>
</dbReference>
<sequence length="280" mass="31917">MRRAARLFKVEKGQIEPTKKVIKKKVAAPPAHIQKAESKKGEKNPLFESRDRNWGIGQDIQPKRDLTRFVRWPKYIRLQRQKAVLQKRLKVPPTIHQFHQTLDKQTASEMFRLLDKYRPETKQAKKQRLAARAEASAAGKEEKVTKRPAVVHSGICTVTKLIENKKASLVVIAHDVDPIEIVLFLPALCRKFKVPYCIVKGKARLGQVVHKKTTSCLALADTNPEDKNALNKLVETVTTNFNERAEEIRKHWGGGIMSARSQAKKSKLEKAKIKETQQKV</sequence>
<evidence type="ECO:0000256" key="4">
    <source>
        <dbReference type="RuleBase" id="RU367042"/>
    </source>
</evidence>
<keyword evidence="2 4" id="KW-0689">Ribosomal protein</keyword>
<dbReference type="FunFam" id="3.30.1330.30:FF:000003">
    <property type="entry name" value="60S ribosomal protein L7a"/>
    <property type="match status" value="1"/>
</dbReference>
<feature type="domain" description="Ribosomal protein eL8/eL30/eS12/Gadd45" evidence="6">
    <location>
        <begin position="141"/>
        <end position="230"/>
    </location>
</feature>
<dbReference type="PRINTS" id="PR00882">
    <property type="entry name" value="RIBOSOMALL7A"/>
</dbReference>
<feature type="compositionally biased region" description="Basic and acidic residues" evidence="5">
    <location>
        <begin position="34"/>
        <end position="50"/>
    </location>
</feature>
<evidence type="ECO:0000256" key="2">
    <source>
        <dbReference type="ARBA" id="ARBA00022980"/>
    </source>
</evidence>
<gene>
    <name evidence="7" type="ORF">QR680_016088</name>
</gene>
<dbReference type="GO" id="GO:0022625">
    <property type="term" value="C:cytosolic large ribosomal subunit"/>
    <property type="evidence" value="ECO:0007669"/>
    <property type="project" value="UniProtKB-UniRule"/>
</dbReference>
<accession>A0AA39LLR1</accession>
<dbReference type="EMBL" id="JAUCMV010000004">
    <property type="protein sequence ID" value="KAK0402002.1"/>
    <property type="molecule type" value="Genomic_DNA"/>
</dbReference>
<comment type="similarity">
    <text evidence="1 4">Belongs to the eukaryotic ribosomal protein eL8 family.</text>
</comment>
<name>A0AA39LLR1_9BILA</name>